<feature type="region of interest" description="Disordered" evidence="1">
    <location>
        <begin position="87"/>
        <end position="108"/>
    </location>
</feature>
<organism evidence="2 3">
    <name type="scientific">Salvia divinorum</name>
    <name type="common">Maria pastora</name>
    <name type="synonym">Diviner's sage</name>
    <dbReference type="NCBI Taxonomy" id="28513"/>
    <lineage>
        <taxon>Eukaryota</taxon>
        <taxon>Viridiplantae</taxon>
        <taxon>Streptophyta</taxon>
        <taxon>Embryophyta</taxon>
        <taxon>Tracheophyta</taxon>
        <taxon>Spermatophyta</taxon>
        <taxon>Magnoliopsida</taxon>
        <taxon>eudicotyledons</taxon>
        <taxon>Gunneridae</taxon>
        <taxon>Pentapetalae</taxon>
        <taxon>asterids</taxon>
        <taxon>lamiids</taxon>
        <taxon>Lamiales</taxon>
        <taxon>Lamiaceae</taxon>
        <taxon>Nepetoideae</taxon>
        <taxon>Mentheae</taxon>
        <taxon>Salviinae</taxon>
        <taxon>Salvia</taxon>
        <taxon>Salvia subgen. Calosphace</taxon>
    </lineage>
</organism>
<comment type="caution">
    <text evidence="2">The sequence shown here is derived from an EMBL/GenBank/DDBJ whole genome shotgun (WGS) entry which is preliminary data.</text>
</comment>
<feature type="compositionally biased region" description="Polar residues" evidence="1">
    <location>
        <begin position="95"/>
        <end position="108"/>
    </location>
</feature>
<dbReference type="EMBL" id="JBEAFC010000006">
    <property type="protein sequence ID" value="KAL1555023.1"/>
    <property type="molecule type" value="Genomic_DNA"/>
</dbReference>
<reference evidence="2 3" key="1">
    <citation type="submission" date="2024-06" db="EMBL/GenBank/DDBJ databases">
        <title>A chromosome level genome sequence of Diviner's sage (Salvia divinorum).</title>
        <authorList>
            <person name="Ford S.A."/>
            <person name="Ro D.-K."/>
            <person name="Ness R.W."/>
            <person name="Phillips M.A."/>
        </authorList>
    </citation>
    <scope>NUCLEOTIDE SEQUENCE [LARGE SCALE GENOMIC DNA]</scope>
    <source>
        <strain evidence="2">SAF-2024a</strain>
        <tissue evidence="2">Leaf</tissue>
    </source>
</reference>
<accession>A0ABD1HI90</accession>
<proteinExistence type="predicted"/>
<keyword evidence="3" id="KW-1185">Reference proteome</keyword>
<dbReference type="Proteomes" id="UP001567538">
    <property type="component" value="Unassembled WGS sequence"/>
</dbReference>
<dbReference type="AlphaFoldDB" id="A0ABD1HI90"/>
<protein>
    <submittedName>
        <fullName evidence="2">Uncharacterized protein</fullName>
    </submittedName>
</protein>
<evidence type="ECO:0000256" key="1">
    <source>
        <dbReference type="SAM" id="MobiDB-lite"/>
    </source>
</evidence>
<name>A0ABD1HI90_SALDI</name>
<sequence>MLPYVIVKVLSEKQEIVFTSDSEDEKVEKKPKRRKTKKSGFVMALCPEKKYTGFKIICSFEQFQPSIAPLVKVQLAKVRLDNSSKLGKSIEDRNQQLNTNAQAKHNRS</sequence>
<gene>
    <name evidence="2" type="ORF">AAHA92_15511</name>
</gene>
<evidence type="ECO:0000313" key="3">
    <source>
        <dbReference type="Proteomes" id="UP001567538"/>
    </source>
</evidence>
<evidence type="ECO:0000313" key="2">
    <source>
        <dbReference type="EMBL" id="KAL1555023.1"/>
    </source>
</evidence>